<dbReference type="HOGENOM" id="CLU_000604_1_2_2"/>
<dbReference type="InterPro" id="IPR027417">
    <property type="entry name" value="P-loop_NTPase"/>
</dbReference>
<dbReference type="GO" id="GO:0005524">
    <property type="term" value="F:ATP binding"/>
    <property type="evidence" value="ECO:0007669"/>
    <property type="project" value="UniProtKB-KW"/>
</dbReference>
<dbReference type="InterPro" id="IPR051120">
    <property type="entry name" value="ABC_AA/LPS_Transport"/>
</dbReference>
<dbReference type="PROSITE" id="PS00211">
    <property type="entry name" value="ABC_TRANSPORTER_1"/>
    <property type="match status" value="1"/>
</dbReference>
<dbReference type="KEGG" id="nph:NP_4136A"/>
<dbReference type="InterPro" id="IPR003593">
    <property type="entry name" value="AAA+_ATPase"/>
</dbReference>
<dbReference type="Gene3D" id="3.40.50.300">
    <property type="entry name" value="P-loop containing nucleotide triphosphate hydrolases"/>
    <property type="match status" value="1"/>
</dbReference>
<comment type="function">
    <text evidence="6">Probable component of a branched-chain amino-acid transport system.</text>
</comment>
<evidence type="ECO:0000256" key="1">
    <source>
        <dbReference type="ARBA" id="ARBA00005417"/>
    </source>
</evidence>
<keyword evidence="5" id="KW-0029">Amino-acid transport</keyword>
<evidence type="ECO:0000256" key="7">
    <source>
        <dbReference type="ARBA" id="ARBA00072811"/>
    </source>
</evidence>
<dbReference type="PROSITE" id="PS50893">
    <property type="entry name" value="ABC_TRANSPORTER_2"/>
    <property type="match status" value="1"/>
</dbReference>
<evidence type="ECO:0000256" key="6">
    <source>
        <dbReference type="ARBA" id="ARBA00056071"/>
    </source>
</evidence>
<evidence type="ECO:0000259" key="9">
    <source>
        <dbReference type="PROSITE" id="PS50893"/>
    </source>
</evidence>
<dbReference type="EnsemblBacteria" id="CAI50159">
    <property type="protein sequence ID" value="CAI50159"/>
    <property type="gene ID" value="NP_4136A"/>
</dbReference>
<dbReference type="GO" id="GO:0016887">
    <property type="term" value="F:ATP hydrolysis activity"/>
    <property type="evidence" value="ECO:0007669"/>
    <property type="project" value="InterPro"/>
</dbReference>
<dbReference type="AlphaFoldDB" id="A0A1U7EY72"/>
<proteinExistence type="inferred from homology"/>
<dbReference type="SUPFAM" id="SSF52540">
    <property type="entry name" value="P-loop containing nucleoside triphosphate hydrolases"/>
    <property type="match status" value="1"/>
</dbReference>
<dbReference type="RefSeq" id="WP_011323775.1">
    <property type="nucleotide sequence ID" value="NC_007426.1"/>
</dbReference>
<evidence type="ECO:0000256" key="4">
    <source>
        <dbReference type="ARBA" id="ARBA00022840"/>
    </source>
</evidence>
<dbReference type="PANTHER" id="PTHR45772">
    <property type="entry name" value="CONSERVED COMPONENT OF ABC TRANSPORTER FOR NATURAL AMINO ACIDS-RELATED"/>
    <property type="match status" value="1"/>
</dbReference>
<keyword evidence="11" id="KW-1185">Reference proteome</keyword>
<keyword evidence="4 10" id="KW-0067">ATP-binding</keyword>
<dbReference type="GO" id="GO:0005886">
    <property type="term" value="C:plasma membrane"/>
    <property type="evidence" value="ECO:0007669"/>
    <property type="project" value="TreeGrafter"/>
</dbReference>
<dbReference type="Pfam" id="PF00005">
    <property type="entry name" value="ABC_tran"/>
    <property type="match status" value="1"/>
</dbReference>
<protein>
    <recommendedName>
        <fullName evidence="7">Probable branched-chain amino acid transport ATP-binding protein LivG</fullName>
    </recommendedName>
</protein>
<keyword evidence="3" id="KW-0547">Nucleotide-binding</keyword>
<dbReference type="FunFam" id="3.40.50.300:FF:000421">
    <property type="entry name" value="Branched-chain amino acid ABC transporter ATP-binding protein"/>
    <property type="match status" value="1"/>
</dbReference>
<accession>A0A1U7EY72</accession>
<evidence type="ECO:0000256" key="5">
    <source>
        <dbReference type="ARBA" id="ARBA00022970"/>
    </source>
</evidence>
<evidence type="ECO:0000256" key="2">
    <source>
        <dbReference type="ARBA" id="ARBA00022448"/>
    </source>
</evidence>
<feature type="domain" description="ABC transporter" evidence="9">
    <location>
        <begin position="34"/>
        <end position="283"/>
    </location>
</feature>
<reference evidence="10 11" key="1">
    <citation type="journal article" date="2005" name="Genome Res.">
        <title>Living with two extremes: conclusions from the genome sequence of Natronomonas pharaonis.</title>
        <authorList>
            <person name="Falb M."/>
            <person name="Pfeiffer F."/>
            <person name="Palm P."/>
            <person name="Rodewald K."/>
            <person name="Hickmann V."/>
            <person name="Tittor J."/>
            <person name="Oesterhelt D."/>
        </authorList>
    </citation>
    <scope>NUCLEOTIDE SEQUENCE [LARGE SCALE GENOMIC DNA]</scope>
    <source>
        <strain evidence="11">ATCC 35678 / DSM 2160 / CIP 103997 / JCM 8858 / NBRC 14720 / NCIMB 2260 / Gabara</strain>
    </source>
</reference>
<dbReference type="GO" id="GO:0006865">
    <property type="term" value="P:amino acid transport"/>
    <property type="evidence" value="ECO:0007669"/>
    <property type="project" value="UniProtKB-KW"/>
</dbReference>
<keyword evidence="2" id="KW-0813">Transport</keyword>
<dbReference type="InterPro" id="IPR017871">
    <property type="entry name" value="ABC_transporter-like_CS"/>
</dbReference>
<dbReference type="OrthoDB" id="44250at2157"/>
<dbReference type="Proteomes" id="UP000002698">
    <property type="component" value="Chromosome"/>
</dbReference>
<sequence length="285" mass="31427">MSDAPTAAPPEELGEVEDSPTEQAAQETPPGLPLRVNNLKKEFGGITAVDGASFQVEEGTLTGLIGPNGAGKSTTFNCITGVHKATSGHIHFKDEEITGLEPYEIAQKGLVRTFQIARELEEMTVLENLMLAPKNQRGEAIWRSVTPGARRGVIAEEKDVRKRAWETLEFFEIDHLAHEYAGGLSGGQRKLLEMARALMTDPEMVLLDEPLAGVNPTLEEKILDRIHELREQGQTFLLVEHDMDVIMNNCEHIIVMHQGQVLAEGTAEDIRDNDQVIEAYLGEDI</sequence>
<gene>
    <name evidence="10" type="primary">livG1</name>
    <name evidence="10" type="synonym">abc05a2</name>
    <name evidence="10" type="ordered locus">NP_4136A</name>
</gene>
<dbReference type="CDD" id="cd03219">
    <property type="entry name" value="ABC_Mj1267_LivG_branched"/>
    <property type="match status" value="1"/>
</dbReference>
<name>A0A1U7EY72_NATPD</name>
<dbReference type="PANTHER" id="PTHR45772:SF9">
    <property type="entry name" value="CONSERVED COMPONENT OF ABC TRANSPORTER FOR NATURAL AMINO ACIDS"/>
    <property type="match status" value="1"/>
</dbReference>
<organism evidence="10 11">
    <name type="scientific">Natronomonas pharaonis (strain ATCC 35678 / DSM 2160 / CIP 103997 / JCM 8858 / NBRC 14720 / NCIMB 2260 / Gabara)</name>
    <name type="common">Halobacterium pharaonis</name>
    <dbReference type="NCBI Taxonomy" id="348780"/>
    <lineage>
        <taxon>Archaea</taxon>
        <taxon>Methanobacteriati</taxon>
        <taxon>Methanobacteriota</taxon>
        <taxon>Stenosarchaea group</taxon>
        <taxon>Halobacteria</taxon>
        <taxon>Halobacteriales</taxon>
        <taxon>Natronomonadaceae</taxon>
        <taxon>Natronomonas</taxon>
    </lineage>
</organism>
<dbReference type="eggNOG" id="arCOG00925">
    <property type="taxonomic scope" value="Archaea"/>
</dbReference>
<evidence type="ECO:0000256" key="3">
    <source>
        <dbReference type="ARBA" id="ARBA00022741"/>
    </source>
</evidence>
<dbReference type="GeneID" id="3702378"/>
<dbReference type="EMBL" id="CR936257">
    <property type="protein sequence ID" value="CAI50159.1"/>
    <property type="molecule type" value="Genomic_DNA"/>
</dbReference>
<evidence type="ECO:0000313" key="10">
    <source>
        <dbReference type="EMBL" id="CAI50159.1"/>
    </source>
</evidence>
<evidence type="ECO:0000256" key="8">
    <source>
        <dbReference type="SAM" id="MobiDB-lite"/>
    </source>
</evidence>
<dbReference type="InterPro" id="IPR003439">
    <property type="entry name" value="ABC_transporter-like_ATP-bd"/>
</dbReference>
<dbReference type="Pfam" id="PF12399">
    <property type="entry name" value="BCA_ABC_TP_C"/>
    <property type="match status" value="1"/>
</dbReference>
<dbReference type="InterPro" id="IPR032823">
    <property type="entry name" value="BCA_ABC_TP_C"/>
</dbReference>
<feature type="region of interest" description="Disordered" evidence="8">
    <location>
        <begin position="1"/>
        <end position="36"/>
    </location>
</feature>
<evidence type="ECO:0000313" key="11">
    <source>
        <dbReference type="Proteomes" id="UP000002698"/>
    </source>
</evidence>
<comment type="similarity">
    <text evidence="1">Belongs to the ABC transporter superfamily.</text>
</comment>
<dbReference type="STRING" id="348780.NP_4136A"/>
<dbReference type="SMART" id="SM00382">
    <property type="entry name" value="AAA"/>
    <property type="match status" value="1"/>
</dbReference>